<evidence type="ECO:0000256" key="1">
    <source>
        <dbReference type="SAM" id="Phobius"/>
    </source>
</evidence>
<dbReference type="EMBL" id="JACEIK010008251">
    <property type="protein sequence ID" value="MCE3051188.1"/>
    <property type="molecule type" value="Genomic_DNA"/>
</dbReference>
<sequence length="105" mass="10355">MELVGVVVTSVLVVAIVVMMDMIGVVVAGVMVVMVNLVDVVVGGVDGGDQRMCGGIVGGGANYDGGTSDGRDYRCGRGSGDGGGSDSECNYNDGGCVLMTDNSGG</sequence>
<reference evidence="2 3" key="1">
    <citation type="journal article" date="2021" name="BMC Genomics">
        <title>Datura genome reveals duplications of psychoactive alkaloid biosynthetic genes and high mutation rate following tissue culture.</title>
        <authorList>
            <person name="Rajewski A."/>
            <person name="Carter-House D."/>
            <person name="Stajich J."/>
            <person name="Litt A."/>
        </authorList>
    </citation>
    <scope>NUCLEOTIDE SEQUENCE [LARGE SCALE GENOMIC DNA]</scope>
    <source>
        <strain evidence="2">AR-01</strain>
    </source>
</reference>
<gene>
    <name evidence="2" type="ORF">HAX54_049091</name>
</gene>
<feature type="transmembrane region" description="Helical" evidence="1">
    <location>
        <begin position="12"/>
        <end position="42"/>
    </location>
</feature>
<accession>A0ABS8WK36</accession>
<dbReference type="Proteomes" id="UP000823775">
    <property type="component" value="Unassembled WGS sequence"/>
</dbReference>
<proteinExistence type="predicted"/>
<organism evidence="2 3">
    <name type="scientific">Datura stramonium</name>
    <name type="common">Jimsonweed</name>
    <name type="synonym">Common thornapple</name>
    <dbReference type="NCBI Taxonomy" id="4076"/>
    <lineage>
        <taxon>Eukaryota</taxon>
        <taxon>Viridiplantae</taxon>
        <taxon>Streptophyta</taxon>
        <taxon>Embryophyta</taxon>
        <taxon>Tracheophyta</taxon>
        <taxon>Spermatophyta</taxon>
        <taxon>Magnoliopsida</taxon>
        <taxon>eudicotyledons</taxon>
        <taxon>Gunneridae</taxon>
        <taxon>Pentapetalae</taxon>
        <taxon>asterids</taxon>
        <taxon>lamiids</taxon>
        <taxon>Solanales</taxon>
        <taxon>Solanaceae</taxon>
        <taxon>Solanoideae</taxon>
        <taxon>Datureae</taxon>
        <taxon>Datura</taxon>
    </lineage>
</organism>
<name>A0ABS8WK36_DATST</name>
<keyword evidence="1" id="KW-0472">Membrane</keyword>
<keyword evidence="1" id="KW-0812">Transmembrane</keyword>
<evidence type="ECO:0000313" key="3">
    <source>
        <dbReference type="Proteomes" id="UP000823775"/>
    </source>
</evidence>
<evidence type="ECO:0000313" key="2">
    <source>
        <dbReference type="EMBL" id="MCE3051188.1"/>
    </source>
</evidence>
<protein>
    <submittedName>
        <fullName evidence="2">Uncharacterized protein</fullName>
    </submittedName>
</protein>
<comment type="caution">
    <text evidence="2">The sequence shown here is derived from an EMBL/GenBank/DDBJ whole genome shotgun (WGS) entry which is preliminary data.</text>
</comment>
<keyword evidence="3" id="KW-1185">Reference proteome</keyword>
<keyword evidence="1" id="KW-1133">Transmembrane helix</keyword>